<comment type="cofactor">
    <cofactor evidence="1">
        <name>FAD</name>
        <dbReference type="ChEBI" id="CHEBI:57692"/>
    </cofactor>
</comment>
<dbReference type="STRING" id="1423777.FD46_GL001089"/>
<keyword evidence="4" id="KW-0274">FAD</keyword>
<dbReference type="GO" id="GO:0071949">
    <property type="term" value="F:FAD binding"/>
    <property type="evidence" value="ECO:0007669"/>
    <property type="project" value="InterPro"/>
</dbReference>
<organism evidence="7 8">
    <name type="scientific">Liquorilactobacillus oeni DSM 19972</name>
    <dbReference type="NCBI Taxonomy" id="1423777"/>
    <lineage>
        <taxon>Bacteria</taxon>
        <taxon>Bacillati</taxon>
        <taxon>Bacillota</taxon>
        <taxon>Bacilli</taxon>
        <taxon>Lactobacillales</taxon>
        <taxon>Lactobacillaceae</taxon>
        <taxon>Liquorilactobacillus</taxon>
    </lineage>
</organism>
<dbReference type="InterPro" id="IPR050416">
    <property type="entry name" value="FAD-linked_Oxidoreductase"/>
</dbReference>
<evidence type="ECO:0000259" key="6">
    <source>
        <dbReference type="PROSITE" id="PS51387"/>
    </source>
</evidence>
<keyword evidence="3" id="KW-0285">Flavoprotein</keyword>
<dbReference type="PANTHER" id="PTHR42973">
    <property type="entry name" value="BINDING OXIDOREDUCTASE, PUTATIVE (AFU_ORTHOLOGUE AFUA_1G17690)-RELATED"/>
    <property type="match status" value="1"/>
</dbReference>
<dbReference type="SUPFAM" id="SSF56176">
    <property type="entry name" value="FAD-binding/transporter-associated domain-like"/>
    <property type="match status" value="1"/>
</dbReference>
<evidence type="ECO:0000313" key="8">
    <source>
        <dbReference type="Proteomes" id="UP000051686"/>
    </source>
</evidence>
<dbReference type="Proteomes" id="UP000051686">
    <property type="component" value="Unassembled WGS sequence"/>
</dbReference>
<evidence type="ECO:0000256" key="2">
    <source>
        <dbReference type="ARBA" id="ARBA00005466"/>
    </source>
</evidence>
<evidence type="ECO:0000256" key="1">
    <source>
        <dbReference type="ARBA" id="ARBA00001974"/>
    </source>
</evidence>
<proteinExistence type="inferred from homology"/>
<dbReference type="AlphaFoldDB" id="A0A0R1MKN7"/>
<dbReference type="InterPro" id="IPR016166">
    <property type="entry name" value="FAD-bd_PCMH"/>
</dbReference>
<dbReference type="PANTHER" id="PTHR42973:SF39">
    <property type="entry name" value="FAD-BINDING PCMH-TYPE DOMAIN-CONTAINING PROTEIN"/>
    <property type="match status" value="1"/>
</dbReference>
<evidence type="ECO:0000256" key="4">
    <source>
        <dbReference type="ARBA" id="ARBA00022827"/>
    </source>
</evidence>
<gene>
    <name evidence="7" type="ORF">FD46_GL001089</name>
</gene>
<reference evidence="7 8" key="1">
    <citation type="journal article" date="2015" name="Genome Announc.">
        <title>Expanding the biotechnology potential of lactobacilli through comparative genomics of 213 strains and associated genera.</title>
        <authorList>
            <person name="Sun Z."/>
            <person name="Harris H.M."/>
            <person name="McCann A."/>
            <person name="Guo C."/>
            <person name="Argimon S."/>
            <person name="Zhang W."/>
            <person name="Yang X."/>
            <person name="Jeffery I.B."/>
            <person name="Cooney J.C."/>
            <person name="Kagawa T.F."/>
            <person name="Liu W."/>
            <person name="Song Y."/>
            <person name="Salvetti E."/>
            <person name="Wrobel A."/>
            <person name="Rasinkangas P."/>
            <person name="Parkhill J."/>
            <person name="Rea M.C."/>
            <person name="O'Sullivan O."/>
            <person name="Ritari J."/>
            <person name="Douillard F.P."/>
            <person name="Paul Ross R."/>
            <person name="Yang R."/>
            <person name="Briner A.E."/>
            <person name="Felis G.E."/>
            <person name="de Vos W.M."/>
            <person name="Barrangou R."/>
            <person name="Klaenhammer T.R."/>
            <person name="Caufield P.W."/>
            <person name="Cui Y."/>
            <person name="Zhang H."/>
            <person name="O'Toole P.W."/>
        </authorList>
    </citation>
    <scope>NUCLEOTIDE SEQUENCE [LARGE SCALE GENOMIC DNA]</scope>
    <source>
        <strain evidence="7 8">DSM 19972</strain>
    </source>
</reference>
<dbReference type="InterPro" id="IPR006094">
    <property type="entry name" value="Oxid_FAD_bind_N"/>
</dbReference>
<comment type="caution">
    <text evidence="7">The sequence shown here is derived from an EMBL/GenBank/DDBJ whole genome shotgun (WGS) entry which is preliminary data.</text>
</comment>
<dbReference type="InterPro" id="IPR016169">
    <property type="entry name" value="FAD-bd_PCMH_sub2"/>
</dbReference>
<keyword evidence="8" id="KW-1185">Reference proteome</keyword>
<dbReference type="PATRIC" id="fig|1423777.3.peg.1123"/>
<dbReference type="RefSeq" id="WP_235805565.1">
    <property type="nucleotide sequence ID" value="NZ_AZEH01000034.1"/>
</dbReference>
<dbReference type="GO" id="GO:0016491">
    <property type="term" value="F:oxidoreductase activity"/>
    <property type="evidence" value="ECO:0007669"/>
    <property type="project" value="UniProtKB-KW"/>
</dbReference>
<accession>A0A0R1MKN7</accession>
<dbReference type="Gene3D" id="3.30.465.10">
    <property type="match status" value="1"/>
</dbReference>
<dbReference type="Pfam" id="PF01565">
    <property type="entry name" value="FAD_binding_4"/>
    <property type="match status" value="1"/>
</dbReference>
<feature type="domain" description="FAD-binding PCMH-type" evidence="6">
    <location>
        <begin position="37"/>
        <end position="164"/>
    </location>
</feature>
<name>A0A0R1MKN7_9LACO</name>
<evidence type="ECO:0000256" key="3">
    <source>
        <dbReference type="ARBA" id="ARBA00022630"/>
    </source>
</evidence>
<sequence length="164" mass="18443">MKINQNNNWPSLPDSLKELAIFPNNPTYDQVRSNYFRVGTPRLVIMAKTETNVVETVKYAHEVNKQTNQKTPFSVRSGGHGITMSSVNDGGIILDISNLNKVKIIDANKGIVKIQAGAVWGDVAQQLSPYNLVISSGDFGEHWCRWINGLRRNWATCTTIWFNH</sequence>
<keyword evidence="5" id="KW-0560">Oxidoreductase</keyword>
<dbReference type="InterPro" id="IPR036318">
    <property type="entry name" value="FAD-bd_PCMH-like_sf"/>
</dbReference>
<evidence type="ECO:0000313" key="7">
    <source>
        <dbReference type="EMBL" id="KRL05139.1"/>
    </source>
</evidence>
<dbReference type="PROSITE" id="PS51387">
    <property type="entry name" value="FAD_PCMH"/>
    <property type="match status" value="1"/>
</dbReference>
<dbReference type="EMBL" id="AZEH01000034">
    <property type="protein sequence ID" value="KRL05139.1"/>
    <property type="molecule type" value="Genomic_DNA"/>
</dbReference>
<evidence type="ECO:0000256" key="5">
    <source>
        <dbReference type="ARBA" id="ARBA00023002"/>
    </source>
</evidence>
<comment type="similarity">
    <text evidence="2">Belongs to the oxygen-dependent FAD-linked oxidoreductase family.</text>
</comment>
<protein>
    <submittedName>
        <fullName evidence="7">FAD FMN-containing dehydrogenase</fullName>
    </submittedName>
</protein>